<dbReference type="InterPro" id="IPR051454">
    <property type="entry name" value="RNA/ubiquinone_mod_enzymes"/>
</dbReference>
<dbReference type="Proteomes" id="UP000287605">
    <property type="component" value="Unassembled WGS sequence"/>
</dbReference>
<dbReference type="PANTHER" id="PTHR30217:SF12">
    <property type="entry name" value="U32 FAMILY PEPTIDASE"/>
    <property type="match status" value="1"/>
</dbReference>
<dbReference type="EMBL" id="NGKA01000023">
    <property type="protein sequence ID" value="RSU09285.1"/>
    <property type="molecule type" value="Genomic_DNA"/>
</dbReference>
<keyword evidence="2" id="KW-1185">Reference proteome</keyword>
<comment type="caution">
    <text evidence="1">The sequence shown here is derived from an EMBL/GenBank/DDBJ whole genome shotgun (WGS) entry which is preliminary data.</text>
</comment>
<proteinExistence type="predicted"/>
<organism evidence="1 2">
    <name type="scientific">Vagococcus elongatus</name>
    <dbReference type="NCBI Taxonomy" id="180344"/>
    <lineage>
        <taxon>Bacteria</taxon>
        <taxon>Bacillati</taxon>
        <taxon>Bacillota</taxon>
        <taxon>Bacilli</taxon>
        <taxon>Lactobacillales</taxon>
        <taxon>Enterococcaceae</taxon>
        <taxon>Vagococcus</taxon>
    </lineage>
</organism>
<protein>
    <submittedName>
        <fullName evidence="1">Peptidase U32</fullName>
    </submittedName>
</protein>
<dbReference type="PANTHER" id="PTHR30217">
    <property type="entry name" value="PEPTIDASE U32 FAMILY"/>
    <property type="match status" value="1"/>
</dbReference>
<dbReference type="OrthoDB" id="9807498at2"/>
<reference evidence="1 2" key="1">
    <citation type="submission" date="2017-05" db="EMBL/GenBank/DDBJ databases">
        <title>Vagococcus spp. assemblies.</title>
        <authorList>
            <person name="Gulvik C.A."/>
        </authorList>
    </citation>
    <scope>NUCLEOTIDE SEQUENCE [LARGE SCALE GENOMIC DNA]</scope>
    <source>
        <strain evidence="1 2">CCUG 51432</strain>
    </source>
</reference>
<dbReference type="RefSeq" id="WP_126809946.1">
    <property type="nucleotide sequence ID" value="NZ_NGKA01000023.1"/>
</dbReference>
<sequence length="308" mass="35077">MKINITATVESISQAEKLLEAGVDTLYFGGKTFGLRLPYNFSLEEQQALTELSHRFGKKVTIAVNGLMHPEKMAQLPEYLSFLEGIQADAVAVGDPGVIHVIRRDNLQLPFIYDGHTMVTSARQMNFWYKRGAIGSVVAREVPYLELKEMKNKLLGFGEILVYGATCIHQSKRPLLENYFNFVESEARDTTRESDLFLSEPKKVETHYSIYEDEHGTHIFATNDLNLMEHLDKLADLNFLHWKLEGLYTPGDNFVEIAKQFVEAREALEQGRWSEDLAQELSKNVSSLHPDKRALDTGFFLMSPEEVK</sequence>
<evidence type="ECO:0000313" key="2">
    <source>
        <dbReference type="Proteomes" id="UP000287605"/>
    </source>
</evidence>
<dbReference type="InterPro" id="IPR001539">
    <property type="entry name" value="Peptidase_U32"/>
</dbReference>
<gene>
    <name evidence="1" type="ORF">CBF29_11910</name>
</gene>
<evidence type="ECO:0000313" key="1">
    <source>
        <dbReference type="EMBL" id="RSU09285.1"/>
    </source>
</evidence>
<accession>A0A430AMF8</accession>
<dbReference type="Pfam" id="PF01136">
    <property type="entry name" value="Peptidase_U32"/>
    <property type="match status" value="1"/>
</dbReference>
<name>A0A430AMF8_9ENTE</name>
<dbReference type="AlphaFoldDB" id="A0A430AMF8"/>